<keyword evidence="1" id="KW-0472">Membrane</keyword>
<evidence type="ECO:0000313" key="4">
    <source>
        <dbReference type="Proteomes" id="UP000054538"/>
    </source>
</evidence>
<dbReference type="SUPFAM" id="SSF52540">
    <property type="entry name" value="P-loop containing nucleoside triphosphate hydrolases"/>
    <property type="match status" value="1"/>
</dbReference>
<sequence>CTFQVHLVLEQLKQHDVIMVMPTGAGKTLTFWISLIFNGSGISIIIMALNGLGDQNIAGLKQLCIPAISVMGDNATYMLFK</sequence>
<reference evidence="4" key="2">
    <citation type="submission" date="2015-01" db="EMBL/GenBank/DDBJ databases">
        <title>Evolutionary Origins and Diversification of the Mycorrhizal Mutualists.</title>
        <authorList>
            <consortium name="DOE Joint Genome Institute"/>
            <consortium name="Mycorrhizal Genomics Consortium"/>
            <person name="Kohler A."/>
            <person name="Kuo A."/>
            <person name="Nagy L.G."/>
            <person name="Floudas D."/>
            <person name="Copeland A."/>
            <person name="Barry K.W."/>
            <person name="Cichocki N."/>
            <person name="Veneault-Fourrey C."/>
            <person name="LaButti K."/>
            <person name="Lindquist E.A."/>
            <person name="Lipzen A."/>
            <person name="Lundell T."/>
            <person name="Morin E."/>
            <person name="Murat C."/>
            <person name="Riley R."/>
            <person name="Ohm R."/>
            <person name="Sun H."/>
            <person name="Tunlid A."/>
            <person name="Henrissat B."/>
            <person name="Grigoriev I.V."/>
            <person name="Hibbett D.S."/>
            <person name="Martin F."/>
        </authorList>
    </citation>
    <scope>NUCLEOTIDE SEQUENCE [LARGE SCALE GENOMIC DNA]</scope>
    <source>
        <strain evidence="4">Ve08.2h10</strain>
    </source>
</reference>
<feature type="domain" description="DEAD/DEAH-box helicase" evidence="2">
    <location>
        <begin position="6"/>
        <end position="66"/>
    </location>
</feature>
<dbReference type="Pfam" id="PF00270">
    <property type="entry name" value="DEAD"/>
    <property type="match status" value="1"/>
</dbReference>
<reference evidence="3 4" key="1">
    <citation type="submission" date="2014-04" db="EMBL/GenBank/DDBJ databases">
        <authorList>
            <consortium name="DOE Joint Genome Institute"/>
            <person name="Kuo A."/>
            <person name="Kohler A."/>
            <person name="Jargeat P."/>
            <person name="Nagy L.G."/>
            <person name="Floudas D."/>
            <person name="Copeland A."/>
            <person name="Barry K.W."/>
            <person name="Cichocki N."/>
            <person name="Veneault-Fourrey C."/>
            <person name="LaButti K."/>
            <person name="Lindquist E.A."/>
            <person name="Lipzen A."/>
            <person name="Lundell T."/>
            <person name="Morin E."/>
            <person name="Murat C."/>
            <person name="Sun H."/>
            <person name="Tunlid A."/>
            <person name="Henrissat B."/>
            <person name="Grigoriev I.V."/>
            <person name="Hibbett D.S."/>
            <person name="Martin F."/>
            <person name="Nordberg H.P."/>
            <person name="Cantor M.N."/>
            <person name="Hua S.X."/>
        </authorList>
    </citation>
    <scope>NUCLEOTIDE SEQUENCE [LARGE SCALE GENOMIC DNA]</scope>
    <source>
        <strain evidence="3 4">Ve08.2h10</strain>
    </source>
</reference>
<feature type="transmembrane region" description="Helical" evidence="1">
    <location>
        <begin position="29"/>
        <end position="52"/>
    </location>
</feature>
<dbReference type="GO" id="GO:0005524">
    <property type="term" value="F:ATP binding"/>
    <property type="evidence" value="ECO:0007669"/>
    <property type="project" value="InterPro"/>
</dbReference>
<dbReference type="Proteomes" id="UP000054538">
    <property type="component" value="Unassembled WGS sequence"/>
</dbReference>
<gene>
    <name evidence="3" type="ORF">PAXRUDRAFT_87212</name>
</gene>
<dbReference type="Gene3D" id="3.40.50.300">
    <property type="entry name" value="P-loop containing nucleotide triphosphate hydrolases"/>
    <property type="match status" value="1"/>
</dbReference>
<keyword evidence="1" id="KW-1133">Transmembrane helix</keyword>
<dbReference type="GO" id="GO:0003676">
    <property type="term" value="F:nucleic acid binding"/>
    <property type="evidence" value="ECO:0007669"/>
    <property type="project" value="InterPro"/>
</dbReference>
<keyword evidence="4" id="KW-1185">Reference proteome</keyword>
<name>A0A0D0D3H8_9AGAM</name>
<protein>
    <recommendedName>
        <fullName evidence="2">DEAD/DEAH-box helicase domain-containing protein</fullName>
    </recommendedName>
</protein>
<dbReference type="AlphaFoldDB" id="A0A0D0D3H8"/>
<dbReference type="OrthoDB" id="10261556at2759"/>
<feature type="non-terminal residue" evidence="3">
    <location>
        <position position="1"/>
    </location>
</feature>
<dbReference type="EMBL" id="KN826704">
    <property type="protein sequence ID" value="KIK78111.1"/>
    <property type="molecule type" value="Genomic_DNA"/>
</dbReference>
<evidence type="ECO:0000313" key="3">
    <source>
        <dbReference type="EMBL" id="KIK78111.1"/>
    </source>
</evidence>
<proteinExistence type="predicted"/>
<evidence type="ECO:0000256" key="1">
    <source>
        <dbReference type="SAM" id="Phobius"/>
    </source>
</evidence>
<dbReference type="InterPro" id="IPR027417">
    <property type="entry name" value="P-loop_NTPase"/>
</dbReference>
<dbReference type="HOGENOM" id="CLU_001103_20_1_1"/>
<keyword evidence="1" id="KW-0812">Transmembrane</keyword>
<dbReference type="InParanoid" id="A0A0D0D3H8"/>
<feature type="non-terminal residue" evidence="3">
    <location>
        <position position="81"/>
    </location>
</feature>
<dbReference type="InterPro" id="IPR011545">
    <property type="entry name" value="DEAD/DEAH_box_helicase_dom"/>
</dbReference>
<evidence type="ECO:0000259" key="2">
    <source>
        <dbReference type="Pfam" id="PF00270"/>
    </source>
</evidence>
<organism evidence="3 4">
    <name type="scientific">Paxillus rubicundulus Ve08.2h10</name>
    <dbReference type="NCBI Taxonomy" id="930991"/>
    <lineage>
        <taxon>Eukaryota</taxon>
        <taxon>Fungi</taxon>
        <taxon>Dikarya</taxon>
        <taxon>Basidiomycota</taxon>
        <taxon>Agaricomycotina</taxon>
        <taxon>Agaricomycetes</taxon>
        <taxon>Agaricomycetidae</taxon>
        <taxon>Boletales</taxon>
        <taxon>Paxilineae</taxon>
        <taxon>Paxillaceae</taxon>
        <taxon>Paxillus</taxon>
    </lineage>
</organism>
<accession>A0A0D0D3H8</accession>